<protein>
    <recommendedName>
        <fullName evidence="3">Heterokaryon incompatibility domain-containing protein</fullName>
    </recommendedName>
</protein>
<accession>A0A2H3CMY2</accession>
<dbReference type="STRING" id="47427.A0A2H3CMY2"/>
<evidence type="ECO:0000313" key="1">
    <source>
        <dbReference type="EMBL" id="PBK79768.1"/>
    </source>
</evidence>
<sequence length="67" mass="7807">MLLQWARAVTVFETGYFDSDRCWFNRAWTLQEIVEGAITGGDTGDTAMVDEEIRTEFNERLKSLRKM</sequence>
<name>A0A2H3CMY2_ARMGA</name>
<reference evidence="2" key="1">
    <citation type="journal article" date="2017" name="Nat. Ecol. Evol.">
        <title>Genome expansion and lineage-specific genetic innovations in the forest pathogenic fungi Armillaria.</title>
        <authorList>
            <person name="Sipos G."/>
            <person name="Prasanna A.N."/>
            <person name="Walter M.C."/>
            <person name="O'Connor E."/>
            <person name="Balint B."/>
            <person name="Krizsan K."/>
            <person name="Kiss B."/>
            <person name="Hess J."/>
            <person name="Varga T."/>
            <person name="Slot J."/>
            <person name="Riley R."/>
            <person name="Boka B."/>
            <person name="Rigling D."/>
            <person name="Barry K."/>
            <person name="Lee J."/>
            <person name="Mihaltcheva S."/>
            <person name="LaButti K."/>
            <person name="Lipzen A."/>
            <person name="Waldron R."/>
            <person name="Moloney N.M."/>
            <person name="Sperisen C."/>
            <person name="Kredics L."/>
            <person name="Vagvoelgyi C."/>
            <person name="Patrignani A."/>
            <person name="Fitzpatrick D."/>
            <person name="Nagy I."/>
            <person name="Doyle S."/>
            <person name="Anderson J.B."/>
            <person name="Grigoriev I.V."/>
            <person name="Gueldener U."/>
            <person name="Muensterkoetter M."/>
            <person name="Nagy L.G."/>
        </authorList>
    </citation>
    <scope>NUCLEOTIDE SEQUENCE [LARGE SCALE GENOMIC DNA]</scope>
    <source>
        <strain evidence="2">Ar21-2</strain>
    </source>
</reference>
<dbReference type="EMBL" id="KZ293760">
    <property type="protein sequence ID" value="PBK79768.1"/>
    <property type="molecule type" value="Genomic_DNA"/>
</dbReference>
<organism evidence="1 2">
    <name type="scientific">Armillaria gallica</name>
    <name type="common">Bulbous honey fungus</name>
    <name type="synonym">Armillaria bulbosa</name>
    <dbReference type="NCBI Taxonomy" id="47427"/>
    <lineage>
        <taxon>Eukaryota</taxon>
        <taxon>Fungi</taxon>
        <taxon>Dikarya</taxon>
        <taxon>Basidiomycota</taxon>
        <taxon>Agaricomycotina</taxon>
        <taxon>Agaricomycetes</taxon>
        <taxon>Agaricomycetidae</taxon>
        <taxon>Agaricales</taxon>
        <taxon>Marasmiineae</taxon>
        <taxon>Physalacriaceae</taxon>
        <taxon>Armillaria</taxon>
    </lineage>
</organism>
<dbReference type="AlphaFoldDB" id="A0A2H3CMY2"/>
<keyword evidence="2" id="KW-1185">Reference proteome</keyword>
<dbReference type="InParanoid" id="A0A2H3CMY2"/>
<dbReference type="Proteomes" id="UP000217790">
    <property type="component" value="Unassembled WGS sequence"/>
</dbReference>
<gene>
    <name evidence="1" type="ORF">ARMGADRAFT_103410</name>
</gene>
<proteinExistence type="predicted"/>
<evidence type="ECO:0000313" key="2">
    <source>
        <dbReference type="Proteomes" id="UP000217790"/>
    </source>
</evidence>
<evidence type="ECO:0008006" key="3">
    <source>
        <dbReference type="Google" id="ProtNLM"/>
    </source>
</evidence>